<proteinExistence type="predicted"/>
<protein>
    <submittedName>
        <fullName evidence="2">Uncharacterized protein</fullName>
    </submittedName>
</protein>
<name>A0A182XTV9_ANOQN</name>
<sequence length="34" mass="3631">MGGGSSCIQPFGQGHDLPRRGSATRTRELIRCVS</sequence>
<dbReference type="EnsemblMetazoa" id="AQUA015240-RA">
    <property type="protein sequence ID" value="AQUA015240-PA"/>
    <property type="gene ID" value="AQUA015240"/>
</dbReference>
<accession>A0A182XTV9</accession>
<reference evidence="2" key="1">
    <citation type="submission" date="2020-05" db="UniProtKB">
        <authorList>
            <consortium name="EnsemblMetazoa"/>
        </authorList>
    </citation>
    <scope>IDENTIFICATION</scope>
    <source>
        <strain evidence="2">SANGQUA</strain>
    </source>
</reference>
<evidence type="ECO:0000313" key="3">
    <source>
        <dbReference type="Proteomes" id="UP000076407"/>
    </source>
</evidence>
<dbReference type="AlphaFoldDB" id="A0A182XTV9"/>
<evidence type="ECO:0000313" key="2">
    <source>
        <dbReference type="EnsemblMetazoa" id="AQUA015240-PA"/>
    </source>
</evidence>
<feature type="region of interest" description="Disordered" evidence="1">
    <location>
        <begin position="1"/>
        <end position="34"/>
    </location>
</feature>
<dbReference type="Proteomes" id="UP000076407">
    <property type="component" value="Unassembled WGS sequence"/>
</dbReference>
<feature type="compositionally biased region" description="Basic and acidic residues" evidence="1">
    <location>
        <begin position="25"/>
        <end position="34"/>
    </location>
</feature>
<keyword evidence="3" id="KW-1185">Reference proteome</keyword>
<evidence type="ECO:0000256" key="1">
    <source>
        <dbReference type="SAM" id="MobiDB-lite"/>
    </source>
</evidence>
<dbReference type="VEuPathDB" id="VectorBase:AQUA015240"/>
<organism evidence="2 3">
    <name type="scientific">Anopheles quadriannulatus</name>
    <name type="common">Mosquito</name>
    <dbReference type="NCBI Taxonomy" id="34691"/>
    <lineage>
        <taxon>Eukaryota</taxon>
        <taxon>Metazoa</taxon>
        <taxon>Ecdysozoa</taxon>
        <taxon>Arthropoda</taxon>
        <taxon>Hexapoda</taxon>
        <taxon>Insecta</taxon>
        <taxon>Pterygota</taxon>
        <taxon>Neoptera</taxon>
        <taxon>Endopterygota</taxon>
        <taxon>Diptera</taxon>
        <taxon>Nematocera</taxon>
        <taxon>Culicoidea</taxon>
        <taxon>Culicidae</taxon>
        <taxon>Anophelinae</taxon>
        <taxon>Anopheles</taxon>
    </lineage>
</organism>